<keyword evidence="4" id="KW-0732">Signal</keyword>
<gene>
    <name evidence="6" type="ORF">GC096_13990</name>
</gene>
<organism evidence="6 7">
    <name type="scientific">Paenibacillus plantarum</name>
    <dbReference type="NCBI Taxonomy" id="2654975"/>
    <lineage>
        <taxon>Bacteria</taxon>
        <taxon>Bacillati</taxon>
        <taxon>Bacillota</taxon>
        <taxon>Bacilli</taxon>
        <taxon>Bacillales</taxon>
        <taxon>Paenibacillaceae</taxon>
        <taxon>Paenibacillus</taxon>
    </lineage>
</organism>
<comment type="caution">
    <text evidence="6">The sequence shown here is derived from an EMBL/GenBank/DDBJ whole genome shotgun (WGS) entry which is preliminary data.</text>
</comment>
<protein>
    <submittedName>
        <fullName evidence="6">ABC transporter substrate-binding protein</fullName>
    </submittedName>
</protein>
<accession>A0ABX1X9L9</accession>
<keyword evidence="3" id="KW-0813">Transport</keyword>
<comment type="similarity">
    <text evidence="2">Belongs to the bacterial solute-binding protein 8 family.</text>
</comment>
<dbReference type="Gene3D" id="3.40.50.1980">
    <property type="entry name" value="Nitrogenase molybdenum iron protein domain"/>
    <property type="match status" value="2"/>
</dbReference>
<keyword evidence="7" id="KW-1185">Reference proteome</keyword>
<comment type="subcellular location">
    <subcellularLocation>
        <location evidence="1">Cell envelope</location>
    </subcellularLocation>
</comment>
<evidence type="ECO:0000313" key="7">
    <source>
        <dbReference type="Proteomes" id="UP000653578"/>
    </source>
</evidence>
<evidence type="ECO:0000256" key="4">
    <source>
        <dbReference type="ARBA" id="ARBA00022729"/>
    </source>
</evidence>
<dbReference type="Proteomes" id="UP000653578">
    <property type="component" value="Unassembled WGS sequence"/>
</dbReference>
<sequence length="383" mass="42167">MRKRRIPVDHRLLAHILLQTMQSCGCNKKSQHFCVFTNKELSYILLIIDNDYQYHLGGFIMIQARKLVNFTAVLLVSSLFLAGCGAGTDTKNGAAPASTTQAIVTPAAKAPQERVLKDAMGHEVKIPGEVKRVIAPFLEDGLTAIGIKPVAQWSAAGEPQQYLQNVLNGVPVLAMEGGLKPEQTLSHNPDLIILAAPTYMKNGTYEDFSKIAPTFVLSNDETDWRGNVAKLGEVLGKSTEAEQAVKKYDEKLAASKDKIRTAVGDKSAVLFQSANEKGFKLFGANFYSGKLLYQGFGFKQPKLLKGDYDTYSLETLAQLDDVDYIFVLSGKGRAKPPVDNPLWQQLPAVKQGHVYEVDSGHWFNQNVVANQLIIDDVLRNLVK</sequence>
<evidence type="ECO:0000313" key="6">
    <source>
        <dbReference type="EMBL" id="NOU65145.1"/>
    </source>
</evidence>
<dbReference type="EMBL" id="WHNY01000040">
    <property type="protein sequence ID" value="NOU65145.1"/>
    <property type="molecule type" value="Genomic_DNA"/>
</dbReference>
<dbReference type="PROSITE" id="PS51257">
    <property type="entry name" value="PROKAR_LIPOPROTEIN"/>
    <property type="match status" value="1"/>
</dbReference>
<dbReference type="InterPro" id="IPR002491">
    <property type="entry name" value="ABC_transptr_periplasmic_BD"/>
</dbReference>
<dbReference type="PROSITE" id="PS50983">
    <property type="entry name" value="FE_B12_PBP"/>
    <property type="match status" value="1"/>
</dbReference>
<dbReference type="PANTHER" id="PTHR30532:SF29">
    <property type="entry name" value="FE(3+) DICITRATE-BINDING PERIPLASMIC PROTEIN"/>
    <property type="match status" value="1"/>
</dbReference>
<evidence type="ECO:0000256" key="2">
    <source>
        <dbReference type="ARBA" id="ARBA00008814"/>
    </source>
</evidence>
<dbReference type="SUPFAM" id="SSF53807">
    <property type="entry name" value="Helical backbone' metal receptor"/>
    <property type="match status" value="1"/>
</dbReference>
<proteinExistence type="inferred from homology"/>
<evidence type="ECO:0000256" key="3">
    <source>
        <dbReference type="ARBA" id="ARBA00022448"/>
    </source>
</evidence>
<evidence type="ECO:0000256" key="1">
    <source>
        <dbReference type="ARBA" id="ARBA00004196"/>
    </source>
</evidence>
<evidence type="ECO:0000259" key="5">
    <source>
        <dbReference type="PROSITE" id="PS50983"/>
    </source>
</evidence>
<reference evidence="6 7" key="1">
    <citation type="submission" date="2019-10" db="EMBL/GenBank/DDBJ databases">
        <title>Description of Paenibacillus humi sp. nov.</title>
        <authorList>
            <person name="Carlier A."/>
            <person name="Qi S."/>
        </authorList>
    </citation>
    <scope>NUCLEOTIDE SEQUENCE [LARGE SCALE GENOMIC DNA]</scope>
    <source>
        <strain evidence="6 7">LMG 31461</strain>
    </source>
</reference>
<dbReference type="Pfam" id="PF01497">
    <property type="entry name" value="Peripla_BP_2"/>
    <property type="match status" value="1"/>
</dbReference>
<feature type="domain" description="Fe/B12 periplasmic-binding" evidence="5">
    <location>
        <begin position="130"/>
        <end position="383"/>
    </location>
</feature>
<dbReference type="InterPro" id="IPR051313">
    <property type="entry name" value="Bact_iron-sidero_bind"/>
</dbReference>
<dbReference type="PANTHER" id="PTHR30532">
    <property type="entry name" value="IRON III DICITRATE-BINDING PERIPLASMIC PROTEIN"/>
    <property type="match status" value="1"/>
</dbReference>
<name>A0ABX1X9L9_9BACL</name>